<accession>A0A4C1ZHM9</accession>
<reference evidence="2 3" key="1">
    <citation type="journal article" date="2019" name="Commun. Biol.">
        <title>The bagworm genome reveals a unique fibroin gene that provides high tensile strength.</title>
        <authorList>
            <person name="Kono N."/>
            <person name="Nakamura H."/>
            <person name="Ohtoshi R."/>
            <person name="Tomita M."/>
            <person name="Numata K."/>
            <person name="Arakawa K."/>
        </authorList>
    </citation>
    <scope>NUCLEOTIDE SEQUENCE [LARGE SCALE GENOMIC DNA]</scope>
</reference>
<feature type="region of interest" description="Disordered" evidence="1">
    <location>
        <begin position="38"/>
        <end position="69"/>
    </location>
</feature>
<sequence length="131" mass="14416">MRIGKSHTEKLNIYCELDWEVCTKSTLVSSHKKNSFTDKCNEGADADSGRMRAHVHRARPPSSARAARSRTSPLAAAYVHSLHEISVRLASAASPGGAYPANWRPFSRRGRALHVRHFGFPAALFACVCAR</sequence>
<feature type="compositionally biased region" description="Basic and acidic residues" evidence="1">
    <location>
        <begin position="38"/>
        <end position="50"/>
    </location>
</feature>
<evidence type="ECO:0000256" key="1">
    <source>
        <dbReference type="SAM" id="MobiDB-lite"/>
    </source>
</evidence>
<evidence type="ECO:0000313" key="2">
    <source>
        <dbReference type="EMBL" id="GBP86419.1"/>
    </source>
</evidence>
<gene>
    <name evidence="2" type="ORF">EVAR_61118_1</name>
</gene>
<dbReference type="AlphaFoldDB" id="A0A4C1ZHM9"/>
<proteinExistence type="predicted"/>
<name>A0A4C1ZHM9_EUMVA</name>
<comment type="caution">
    <text evidence="2">The sequence shown here is derived from an EMBL/GenBank/DDBJ whole genome shotgun (WGS) entry which is preliminary data.</text>
</comment>
<protein>
    <submittedName>
        <fullName evidence="2">Uncharacterized protein</fullName>
    </submittedName>
</protein>
<keyword evidence="3" id="KW-1185">Reference proteome</keyword>
<evidence type="ECO:0000313" key="3">
    <source>
        <dbReference type="Proteomes" id="UP000299102"/>
    </source>
</evidence>
<dbReference type="EMBL" id="BGZK01001794">
    <property type="protein sequence ID" value="GBP86419.1"/>
    <property type="molecule type" value="Genomic_DNA"/>
</dbReference>
<feature type="compositionally biased region" description="Low complexity" evidence="1">
    <location>
        <begin position="60"/>
        <end position="69"/>
    </location>
</feature>
<dbReference type="Proteomes" id="UP000299102">
    <property type="component" value="Unassembled WGS sequence"/>
</dbReference>
<organism evidence="2 3">
    <name type="scientific">Eumeta variegata</name>
    <name type="common">Bagworm moth</name>
    <name type="synonym">Eumeta japonica</name>
    <dbReference type="NCBI Taxonomy" id="151549"/>
    <lineage>
        <taxon>Eukaryota</taxon>
        <taxon>Metazoa</taxon>
        <taxon>Ecdysozoa</taxon>
        <taxon>Arthropoda</taxon>
        <taxon>Hexapoda</taxon>
        <taxon>Insecta</taxon>
        <taxon>Pterygota</taxon>
        <taxon>Neoptera</taxon>
        <taxon>Endopterygota</taxon>
        <taxon>Lepidoptera</taxon>
        <taxon>Glossata</taxon>
        <taxon>Ditrysia</taxon>
        <taxon>Tineoidea</taxon>
        <taxon>Psychidae</taxon>
        <taxon>Oiketicinae</taxon>
        <taxon>Eumeta</taxon>
    </lineage>
</organism>